<evidence type="ECO:0000313" key="1">
    <source>
        <dbReference type="EMBL" id="SUA62211.1"/>
    </source>
</evidence>
<sequence>MAIRPPQTLKSTGRKVPVTRYRNVSPTQTLRRFTVIWANNDGVPFNTSGFFATLRRLDGTFVQAAGFDRFGTARFNRVRTPTNQPYILRTFRDDGVLFRVRSVPAGVSSFVVIG</sequence>
<dbReference type="EMBL" id="UGSC01000001">
    <property type="protein sequence ID" value="SUA62211.1"/>
    <property type="molecule type" value="Genomic_DNA"/>
</dbReference>
<dbReference type="RefSeq" id="WP_016820169.1">
    <property type="nucleotide sequence ID" value="NZ_ALJV01000125.1"/>
</dbReference>
<proteinExistence type="predicted"/>
<protein>
    <submittedName>
        <fullName evidence="1">Uncharacterized protein</fullName>
    </submittedName>
</protein>
<organism evidence="1 2">
    <name type="scientific">Paenibacillus polymyxa</name>
    <name type="common">Bacillus polymyxa</name>
    <dbReference type="NCBI Taxonomy" id="1406"/>
    <lineage>
        <taxon>Bacteria</taxon>
        <taxon>Bacillati</taxon>
        <taxon>Bacillota</taxon>
        <taxon>Bacilli</taxon>
        <taxon>Bacillales</taxon>
        <taxon>Paenibacillaceae</taxon>
        <taxon>Paenibacillus</taxon>
    </lineage>
</organism>
<dbReference type="Proteomes" id="UP000254400">
    <property type="component" value="Unassembled WGS sequence"/>
</dbReference>
<gene>
    <name evidence="1" type="ORF">NCTC10343_00245</name>
</gene>
<name>A0A074L6S4_PAEPO</name>
<dbReference type="GeneID" id="93349099"/>
<reference evidence="1 2" key="1">
    <citation type="submission" date="2018-06" db="EMBL/GenBank/DDBJ databases">
        <authorList>
            <consortium name="Pathogen Informatics"/>
            <person name="Doyle S."/>
        </authorList>
    </citation>
    <scope>NUCLEOTIDE SEQUENCE [LARGE SCALE GENOMIC DNA]</scope>
    <source>
        <strain evidence="1 2">NCTC10343</strain>
    </source>
</reference>
<dbReference type="KEGG" id="ppoy:RE92_10420"/>
<dbReference type="AlphaFoldDB" id="A0A074L6S4"/>
<evidence type="ECO:0000313" key="2">
    <source>
        <dbReference type="Proteomes" id="UP000254400"/>
    </source>
</evidence>
<accession>A0A074L6S4</accession>